<name>A0A917CHG3_9BACL</name>
<dbReference type="Proteomes" id="UP000644756">
    <property type="component" value="Unassembled WGS sequence"/>
</dbReference>
<gene>
    <name evidence="2" type="ORF">GCM10010916_01220</name>
</gene>
<dbReference type="AlphaFoldDB" id="A0A917CHG3"/>
<proteinExistence type="predicted"/>
<reference evidence="2" key="1">
    <citation type="journal article" date="2014" name="Int. J. Syst. Evol. Microbiol.">
        <title>Complete genome sequence of Corynebacterium casei LMG S-19264T (=DSM 44701T), isolated from a smear-ripened cheese.</title>
        <authorList>
            <consortium name="US DOE Joint Genome Institute (JGI-PGF)"/>
            <person name="Walter F."/>
            <person name="Albersmeier A."/>
            <person name="Kalinowski J."/>
            <person name="Ruckert C."/>
        </authorList>
    </citation>
    <scope>NUCLEOTIDE SEQUENCE</scope>
    <source>
        <strain evidence="2">CGMCC 1.12987</strain>
    </source>
</reference>
<dbReference type="EMBL" id="BMGR01000001">
    <property type="protein sequence ID" value="GGF87634.1"/>
    <property type="molecule type" value="Genomic_DNA"/>
</dbReference>
<keyword evidence="1" id="KW-1133">Transmembrane helix</keyword>
<reference evidence="2" key="2">
    <citation type="submission" date="2020-09" db="EMBL/GenBank/DDBJ databases">
        <authorList>
            <person name="Sun Q."/>
            <person name="Zhou Y."/>
        </authorList>
    </citation>
    <scope>NUCLEOTIDE SEQUENCE</scope>
    <source>
        <strain evidence="2">CGMCC 1.12987</strain>
    </source>
</reference>
<dbReference type="RefSeq" id="WP_188528010.1">
    <property type="nucleotide sequence ID" value="NZ_BMGR01000001.1"/>
</dbReference>
<feature type="transmembrane region" description="Helical" evidence="1">
    <location>
        <begin position="12"/>
        <end position="31"/>
    </location>
</feature>
<keyword evidence="1" id="KW-0812">Transmembrane</keyword>
<keyword evidence="1" id="KW-0472">Membrane</keyword>
<comment type="caution">
    <text evidence="2">The sequence shown here is derived from an EMBL/GenBank/DDBJ whole genome shotgun (WGS) entry which is preliminary data.</text>
</comment>
<organism evidence="2 3">
    <name type="scientific">Paenibacillus abyssi</name>
    <dbReference type="NCBI Taxonomy" id="1340531"/>
    <lineage>
        <taxon>Bacteria</taxon>
        <taxon>Bacillati</taxon>
        <taxon>Bacillota</taxon>
        <taxon>Bacilli</taxon>
        <taxon>Bacillales</taxon>
        <taxon>Paenibacillaceae</taxon>
        <taxon>Paenibacillus</taxon>
    </lineage>
</organism>
<keyword evidence="3" id="KW-1185">Reference proteome</keyword>
<evidence type="ECO:0000313" key="3">
    <source>
        <dbReference type="Proteomes" id="UP000644756"/>
    </source>
</evidence>
<evidence type="ECO:0000256" key="1">
    <source>
        <dbReference type="SAM" id="Phobius"/>
    </source>
</evidence>
<sequence length="308" mass="35289">MEKRLTRTEMLFSIGFLFMLILAVAAFFYGVKIGSEKTESKYQPMKQLNSETGAQTIAYQQQDLVSFYHTVFLPYREFQNEWYIAMDKLRTQRVSDPESAFKELSKQAKKHYDAISTASVPAQSPLLEKSQVNTLKSLKLFEQAADRQLTNINDKKPAQVLEELVKDAYYEQALQFSVNAQQEYYASMMKWSASVDPDMPDVYKMPPLLNINDWNTLPLIVKNKIMADQLASRLSLYPFYPHDLTTRVDEFIASGQADKMKIKTVSAIVDLLISTKAVRAGDFTSSKSTLYENELLPQLPFFFPNLAE</sequence>
<accession>A0A917CHG3</accession>
<evidence type="ECO:0000313" key="2">
    <source>
        <dbReference type="EMBL" id="GGF87634.1"/>
    </source>
</evidence>
<protein>
    <submittedName>
        <fullName evidence="2">Uncharacterized protein</fullName>
    </submittedName>
</protein>